<sequence length="99" mass="11195">MEGAVASYPRISSVQSFHKHCADQDLRQFKINSGQRNEEKIENIKDRLLKIHPSQHAIQLSEISCHLEGSGTFIDQKIPKEEIKGHGRPKGSPKKQPEP</sequence>
<dbReference type="VEuPathDB" id="FungiDB:VP01_347g3"/>
<dbReference type="EMBL" id="LAVV01008479">
    <property type="protein sequence ID" value="KNZ52693.1"/>
    <property type="molecule type" value="Genomic_DNA"/>
</dbReference>
<gene>
    <name evidence="2" type="ORF">VP01_347g3</name>
</gene>
<comment type="caution">
    <text evidence="2">The sequence shown here is derived from an EMBL/GenBank/DDBJ whole genome shotgun (WGS) entry which is preliminary data.</text>
</comment>
<proteinExistence type="predicted"/>
<dbReference type="AlphaFoldDB" id="A0A0L6UVY6"/>
<reference evidence="2 3" key="1">
    <citation type="submission" date="2015-08" db="EMBL/GenBank/DDBJ databases">
        <title>Next Generation Sequencing and Analysis of the Genome of Puccinia sorghi L Schw, the Causal Agent of Maize Common Rust.</title>
        <authorList>
            <person name="Rochi L."/>
            <person name="Burguener G."/>
            <person name="Darino M."/>
            <person name="Turjanski A."/>
            <person name="Kreff E."/>
            <person name="Dieguez M.J."/>
            <person name="Sacco F."/>
        </authorList>
    </citation>
    <scope>NUCLEOTIDE SEQUENCE [LARGE SCALE GENOMIC DNA]</scope>
    <source>
        <strain evidence="2 3">RO10H11247</strain>
    </source>
</reference>
<organism evidence="2 3">
    <name type="scientific">Puccinia sorghi</name>
    <dbReference type="NCBI Taxonomy" id="27349"/>
    <lineage>
        <taxon>Eukaryota</taxon>
        <taxon>Fungi</taxon>
        <taxon>Dikarya</taxon>
        <taxon>Basidiomycota</taxon>
        <taxon>Pucciniomycotina</taxon>
        <taxon>Pucciniomycetes</taxon>
        <taxon>Pucciniales</taxon>
        <taxon>Pucciniaceae</taxon>
        <taxon>Puccinia</taxon>
    </lineage>
</organism>
<name>A0A0L6UVY6_9BASI</name>
<accession>A0A0L6UVY6</accession>
<evidence type="ECO:0000313" key="3">
    <source>
        <dbReference type="Proteomes" id="UP000037035"/>
    </source>
</evidence>
<protein>
    <submittedName>
        <fullName evidence="2">Uncharacterized protein</fullName>
    </submittedName>
</protein>
<feature type="region of interest" description="Disordered" evidence="1">
    <location>
        <begin position="77"/>
        <end position="99"/>
    </location>
</feature>
<dbReference type="Proteomes" id="UP000037035">
    <property type="component" value="Unassembled WGS sequence"/>
</dbReference>
<evidence type="ECO:0000313" key="2">
    <source>
        <dbReference type="EMBL" id="KNZ52693.1"/>
    </source>
</evidence>
<keyword evidence="3" id="KW-1185">Reference proteome</keyword>
<evidence type="ECO:0000256" key="1">
    <source>
        <dbReference type="SAM" id="MobiDB-lite"/>
    </source>
</evidence>